<accession>A0A257LT99</accession>
<dbReference type="PANTHER" id="PTHR23150">
    <property type="entry name" value="SULFATASE MODIFYING FACTOR 1, 2"/>
    <property type="match status" value="1"/>
</dbReference>
<dbReference type="InterPro" id="IPR051043">
    <property type="entry name" value="Sulfatase_Mod_Factor_Kinase"/>
</dbReference>
<evidence type="ECO:0000313" key="3">
    <source>
        <dbReference type="Proteomes" id="UP000216312"/>
    </source>
</evidence>
<evidence type="ECO:0000313" key="2">
    <source>
        <dbReference type="EMBL" id="OYV02873.1"/>
    </source>
</evidence>
<comment type="caution">
    <text evidence="2">The sequence shown here is derived from an EMBL/GenBank/DDBJ whole genome shotgun (WGS) entry which is preliminary data.</text>
</comment>
<evidence type="ECO:0000259" key="1">
    <source>
        <dbReference type="Pfam" id="PF03781"/>
    </source>
</evidence>
<dbReference type="Pfam" id="PF03781">
    <property type="entry name" value="FGE-sulfatase"/>
    <property type="match status" value="1"/>
</dbReference>
<gene>
    <name evidence="2" type="ORF">CGW93_03470</name>
</gene>
<proteinExistence type="predicted"/>
<dbReference type="InterPro" id="IPR042095">
    <property type="entry name" value="SUMF_sf"/>
</dbReference>
<name>A0A257LT99_UNCW3</name>
<dbReference type="Gene3D" id="3.90.1580.10">
    <property type="entry name" value="paralog of FGE (formylglycine-generating enzyme)"/>
    <property type="match status" value="1"/>
</dbReference>
<organism evidence="2 3">
    <name type="scientific">candidate division WOR-3 bacterium 4484_18</name>
    <dbReference type="NCBI Taxonomy" id="2020626"/>
    <lineage>
        <taxon>Bacteria</taxon>
        <taxon>Bacteria division WOR-3</taxon>
    </lineage>
</organism>
<dbReference type="PANTHER" id="PTHR23150:SF19">
    <property type="entry name" value="FORMYLGLYCINE-GENERATING ENZYME"/>
    <property type="match status" value="1"/>
</dbReference>
<dbReference type="EMBL" id="NMUJ01000044">
    <property type="protein sequence ID" value="OYV02873.1"/>
    <property type="molecule type" value="Genomic_DNA"/>
</dbReference>
<sequence length="294" mass="32859">MVGATQYDDELLKTYGIRIDGDDGIDTTLDGIVDNDAFPTGYKAFYCMKYEISQAAYRDFLNTLTEVQASNRFMNSFNTTVRHYITIDTVETGYVYGCNRDQDDTLDEVNDGEWVACNCMSWADLCAFADWAGLRPMSELEFEKICRGEDAVVDDEFSWGDTVITRFTCLYNPGETDIRCGAFAAIASNRREAGASYYGVMEMSGNLWERCVTLGKSKGRQFRGTHGDGELDEQGYATNGDWPDTTAVGAGFRGGSYYAYDEVDWMRVANRRLAAAADSTRDPRWGGRCVRTAP</sequence>
<dbReference type="Proteomes" id="UP000216312">
    <property type="component" value="Unassembled WGS sequence"/>
</dbReference>
<protein>
    <recommendedName>
        <fullName evidence="1">Sulfatase-modifying factor enzyme-like domain-containing protein</fullName>
    </recommendedName>
</protein>
<dbReference type="InterPro" id="IPR016187">
    <property type="entry name" value="CTDL_fold"/>
</dbReference>
<feature type="domain" description="Sulfatase-modifying factor enzyme-like" evidence="1">
    <location>
        <begin position="43"/>
        <end position="291"/>
    </location>
</feature>
<dbReference type="InterPro" id="IPR005532">
    <property type="entry name" value="SUMF_dom"/>
</dbReference>
<dbReference type="AlphaFoldDB" id="A0A257LT99"/>
<reference evidence="3" key="1">
    <citation type="submission" date="2017-07" db="EMBL/GenBank/DDBJ databases">
        <title>Novel pathways for hydrocarbon cycling and metabolic interdependencies in hydrothermal sediment communities.</title>
        <authorList>
            <person name="Dombrowski N."/>
            <person name="Seitz K."/>
            <person name="Teske A."/>
            <person name="Baker B."/>
        </authorList>
    </citation>
    <scope>NUCLEOTIDE SEQUENCE [LARGE SCALE GENOMIC DNA]</scope>
</reference>
<dbReference type="GO" id="GO:0120147">
    <property type="term" value="F:formylglycine-generating oxidase activity"/>
    <property type="evidence" value="ECO:0007669"/>
    <property type="project" value="TreeGrafter"/>
</dbReference>
<dbReference type="SUPFAM" id="SSF56436">
    <property type="entry name" value="C-type lectin-like"/>
    <property type="match status" value="1"/>
</dbReference>